<dbReference type="Gene3D" id="3.40.50.300">
    <property type="entry name" value="P-loop containing nucleotide triphosphate hydrolases"/>
    <property type="match status" value="1"/>
</dbReference>
<evidence type="ECO:0000313" key="1">
    <source>
        <dbReference type="EMBL" id="GJQ15985.1"/>
    </source>
</evidence>
<dbReference type="PANTHER" id="PTHR20873">
    <property type="entry name" value="L-SERYL-TRNA(SEC) KINASE"/>
    <property type="match status" value="1"/>
</dbReference>
<dbReference type="AlphaFoldDB" id="A0A9C7Q3W2"/>
<comment type="caution">
    <text evidence="2">The sequence shown here is derived from an EMBL/GenBank/DDBJ whole genome shotgun (WGS) entry which is preliminary data.</text>
</comment>
<dbReference type="PANTHER" id="PTHR20873:SF0">
    <property type="entry name" value="L-SERYL-TRNA(SEC) KINASE"/>
    <property type="match status" value="1"/>
</dbReference>
<dbReference type="GO" id="GO:0016301">
    <property type="term" value="F:kinase activity"/>
    <property type="evidence" value="ECO:0007669"/>
    <property type="project" value="TreeGrafter"/>
</dbReference>
<gene>
    <name evidence="1" type="ORF">GpartN1_g7776.t1</name>
    <name evidence="2" type="ORF">GpartN1_g7824.t1</name>
</gene>
<reference evidence="2" key="1">
    <citation type="journal article" date="2022" name="Proc. Natl. Acad. Sci. U.S.A.">
        <title>Life cycle and functional genomics of the unicellular red alga Galdieria for elucidating algal and plant evolution and industrial use.</title>
        <authorList>
            <person name="Hirooka S."/>
            <person name="Itabashi T."/>
            <person name="Ichinose T.M."/>
            <person name="Onuma R."/>
            <person name="Fujiwara T."/>
            <person name="Yamashita S."/>
            <person name="Jong L.W."/>
            <person name="Tomita R."/>
            <person name="Iwane A.H."/>
            <person name="Miyagishima S.Y."/>
        </authorList>
    </citation>
    <scope>NUCLEOTIDE SEQUENCE</scope>
    <source>
        <strain evidence="2">NBRC 102759</strain>
    </source>
</reference>
<dbReference type="OrthoDB" id="9972657at2759"/>
<proteinExistence type="predicted"/>
<sequence length="345" mass="40226">MLYNCRKSTVIQLCGAPGAGKTTFCKTFCRRLVPEIFCESAREFYRLSDSVVGVSFGILHIEYDVVYRQLADCTCTQGFNSGLWKKTYQVVEGVLKLLISAEPKVSWFCCLKKRTGWMLEYSLTDLVGTLTIPLYSNCSEYTDIISERVHWFILLDDNFMYDSMRRKVFNLCRSFGVHFLLFHLMSYDAFCLERLSLRDDSPPLQVVKSTLERFESPKKVGAIGKHILTLNSAYELEDGALSWYDLFHFILSDYFLSSPLSLGHETKEPNLSCTSEKHQFDLLLRKAISNIIRQHHTTPIQQGYWKRLCKIRKQMIKDYDWKWKHVVHNSTIEYWETILSSLNNN</sequence>
<dbReference type="EMBL" id="BQMJ01000080">
    <property type="protein sequence ID" value="GJQ16033.1"/>
    <property type="molecule type" value="Genomic_DNA"/>
</dbReference>
<dbReference type="Proteomes" id="UP001061958">
    <property type="component" value="Unassembled WGS sequence"/>
</dbReference>
<reference evidence="2" key="2">
    <citation type="submission" date="2022-01" db="EMBL/GenBank/DDBJ databases">
        <authorList>
            <person name="Hirooka S."/>
            <person name="Miyagishima S.Y."/>
        </authorList>
    </citation>
    <scope>NUCLEOTIDE SEQUENCE</scope>
    <source>
        <strain evidence="2">NBRC 102759</strain>
    </source>
</reference>
<organism evidence="2 3">
    <name type="scientific">Galdieria partita</name>
    <dbReference type="NCBI Taxonomy" id="83374"/>
    <lineage>
        <taxon>Eukaryota</taxon>
        <taxon>Rhodophyta</taxon>
        <taxon>Bangiophyceae</taxon>
        <taxon>Galdieriales</taxon>
        <taxon>Galdieriaceae</taxon>
        <taxon>Galdieria</taxon>
    </lineage>
</organism>
<evidence type="ECO:0000313" key="3">
    <source>
        <dbReference type="Proteomes" id="UP001061958"/>
    </source>
</evidence>
<protein>
    <submittedName>
        <fullName evidence="2">Uncharacterized protein</fullName>
    </submittedName>
</protein>
<dbReference type="SUPFAM" id="SSF52540">
    <property type="entry name" value="P-loop containing nucleoside triphosphate hydrolases"/>
    <property type="match status" value="1"/>
</dbReference>
<dbReference type="EMBL" id="BQMJ01000079">
    <property type="protein sequence ID" value="GJQ15985.1"/>
    <property type="molecule type" value="Genomic_DNA"/>
</dbReference>
<accession>A0A9C7Q3W2</accession>
<dbReference type="InterPro" id="IPR027417">
    <property type="entry name" value="P-loop_NTPase"/>
</dbReference>
<evidence type="ECO:0000313" key="2">
    <source>
        <dbReference type="EMBL" id="GJQ16033.1"/>
    </source>
</evidence>
<name>A0A9C7Q3W2_9RHOD</name>
<dbReference type="GO" id="GO:0000049">
    <property type="term" value="F:tRNA binding"/>
    <property type="evidence" value="ECO:0007669"/>
    <property type="project" value="TreeGrafter"/>
</dbReference>
<keyword evidence="3" id="KW-1185">Reference proteome</keyword>
<dbReference type="InterPro" id="IPR052648">
    <property type="entry name" value="Ser-tRNA(Sec)_kinase"/>
</dbReference>